<accession>A0A1P8K6S0</accession>
<keyword evidence="1 2" id="KW-0732">Signal</keyword>
<evidence type="ECO:0000259" key="3">
    <source>
        <dbReference type="Pfam" id="PF00497"/>
    </source>
</evidence>
<dbReference type="SUPFAM" id="SSF53850">
    <property type="entry name" value="Periplasmic binding protein-like II"/>
    <property type="match status" value="1"/>
</dbReference>
<evidence type="ECO:0000313" key="5">
    <source>
        <dbReference type="Proteomes" id="UP000186110"/>
    </source>
</evidence>
<dbReference type="STRING" id="1484693.RS694_03535"/>
<dbReference type="PANTHER" id="PTHR35936:SF25">
    <property type="entry name" value="ABC TRANSPORTER SUBSTRATE-BINDING PROTEIN"/>
    <property type="match status" value="1"/>
</dbReference>
<reference evidence="4 5" key="1">
    <citation type="submission" date="2017-01" db="EMBL/GenBank/DDBJ databases">
        <authorList>
            <person name="Mah S.A."/>
            <person name="Swanson W.J."/>
            <person name="Moy G.W."/>
            <person name="Vacquier V.D."/>
        </authorList>
    </citation>
    <scope>NUCLEOTIDE SEQUENCE [LARGE SCALE GENOMIC DNA]</scope>
    <source>
        <strain evidence="4 5">DSM 22694</strain>
    </source>
</reference>
<dbReference type="KEGG" id="rsb:RS694_03535"/>
<dbReference type="Pfam" id="PF00497">
    <property type="entry name" value="SBP_bac_3"/>
    <property type="match status" value="1"/>
</dbReference>
<keyword evidence="5" id="KW-1185">Reference proteome</keyword>
<feature type="chain" id="PRO_5010381750" description="Solute-binding protein family 3/N-terminal domain-containing protein" evidence="2">
    <location>
        <begin position="26"/>
        <end position="249"/>
    </location>
</feature>
<feature type="domain" description="Solute-binding protein family 3/N-terminal" evidence="3">
    <location>
        <begin position="36"/>
        <end position="245"/>
    </location>
</feature>
<dbReference type="Proteomes" id="UP000186110">
    <property type="component" value="Chromosome"/>
</dbReference>
<dbReference type="Gene3D" id="3.40.190.10">
    <property type="entry name" value="Periplasmic binding protein-like II"/>
    <property type="match status" value="2"/>
</dbReference>
<evidence type="ECO:0000313" key="4">
    <source>
        <dbReference type="EMBL" id="APW41715.1"/>
    </source>
</evidence>
<dbReference type="AlphaFoldDB" id="A0A1P8K6S0"/>
<dbReference type="InterPro" id="IPR001638">
    <property type="entry name" value="Solute-binding_3/MltF_N"/>
</dbReference>
<evidence type="ECO:0000256" key="2">
    <source>
        <dbReference type="SAM" id="SignalP"/>
    </source>
</evidence>
<dbReference type="EMBL" id="CP019239">
    <property type="protein sequence ID" value="APW41715.1"/>
    <property type="molecule type" value="Genomic_DNA"/>
</dbReference>
<gene>
    <name evidence="4" type="ORF">RS694_03535</name>
</gene>
<evidence type="ECO:0000256" key="1">
    <source>
        <dbReference type="ARBA" id="ARBA00022729"/>
    </source>
</evidence>
<dbReference type="PANTHER" id="PTHR35936">
    <property type="entry name" value="MEMBRANE-BOUND LYTIC MUREIN TRANSGLYCOSYLASE F"/>
    <property type="match status" value="1"/>
</dbReference>
<name>A0A1P8K6S0_9BURK</name>
<dbReference type="eggNOG" id="COG0834">
    <property type="taxonomic scope" value="Bacteria"/>
</dbReference>
<protein>
    <recommendedName>
        <fullName evidence="3">Solute-binding protein family 3/N-terminal domain-containing protein</fullName>
    </recommendedName>
</protein>
<proteinExistence type="predicted"/>
<dbReference type="RefSeq" id="WP_029706254.1">
    <property type="nucleotide sequence ID" value="NZ_CP019239.1"/>
</dbReference>
<feature type="signal peptide" evidence="2">
    <location>
        <begin position="1"/>
        <end position="25"/>
    </location>
</feature>
<sequence>MKFPAFPALLLTLVLSLGLHAPVHAADPLRLATGEYAPFTSESLPGGGPLTEIARRAFAASDPDLKISFLPWKRGYSETLEGKHDGTFPYGRSAERERDFYFSESYYTVDRRMYYLAESGLKPEDITTLKGKRYCLPLGFALPKDMGALIDNKTLEVQSPPDLASCAKMLLIKRVDFFIATPYIAETAMAQAGIKEIAFVSKSVGKGENFLIVPKSHPRGPAIIATFNKGIAALRAKGDLDKIIKDAKL</sequence>
<organism evidence="4 5">
    <name type="scientific">Rhodoferax saidenbachensis</name>
    <dbReference type="NCBI Taxonomy" id="1484693"/>
    <lineage>
        <taxon>Bacteria</taxon>
        <taxon>Pseudomonadati</taxon>
        <taxon>Pseudomonadota</taxon>
        <taxon>Betaproteobacteria</taxon>
        <taxon>Burkholderiales</taxon>
        <taxon>Comamonadaceae</taxon>
        <taxon>Rhodoferax</taxon>
    </lineage>
</organism>